<name>A0ABP8X2L8_9ACTN</name>
<dbReference type="PANTHER" id="PTHR43877">
    <property type="entry name" value="AMINOALKYLPHOSPHONATE N-ACETYLTRANSFERASE-RELATED-RELATED"/>
    <property type="match status" value="1"/>
</dbReference>
<dbReference type="PROSITE" id="PS51186">
    <property type="entry name" value="GNAT"/>
    <property type="match status" value="1"/>
</dbReference>
<dbReference type="InterPro" id="IPR016181">
    <property type="entry name" value="Acyl_CoA_acyltransferase"/>
</dbReference>
<dbReference type="RefSeq" id="WP_345520487.1">
    <property type="nucleotide sequence ID" value="NZ_BAABKM010000002.1"/>
</dbReference>
<proteinExistence type="predicted"/>
<reference evidence="5" key="1">
    <citation type="journal article" date="2019" name="Int. J. Syst. Evol. Microbiol.">
        <title>The Global Catalogue of Microorganisms (GCM) 10K type strain sequencing project: providing services to taxonomists for standard genome sequencing and annotation.</title>
        <authorList>
            <consortium name="The Broad Institute Genomics Platform"/>
            <consortium name="The Broad Institute Genome Sequencing Center for Infectious Disease"/>
            <person name="Wu L."/>
            <person name="Ma J."/>
        </authorList>
    </citation>
    <scope>NUCLEOTIDE SEQUENCE [LARGE SCALE GENOMIC DNA]</scope>
    <source>
        <strain evidence="5">JCM 18531</strain>
    </source>
</reference>
<keyword evidence="5" id="KW-1185">Reference proteome</keyword>
<feature type="domain" description="N-acetyltransferase" evidence="3">
    <location>
        <begin position="16"/>
        <end position="178"/>
    </location>
</feature>
<dbReference type="Gene3D" id="3.40.630.30">
    <property type="match status" value="1"/>
</dbReference>
<evidence type="ECO:0000256" key="1">
    <source>
        <dbReference type="ARBA" id="ARBA00022679"/>
    </source>
</evidence>
<comment type="caution">
    <text evidence="4">The sequence shown here is derived from an EMBL/GenBank/DDBJ whole genome shotgun (WGS) entry which is preliminary data.</text>
</comment>
<dbReference type="CDD" id="cd04301">
    <property type="entry name" value="NAT_SF"/>
    <property type="match status" value="1"/>
</dbReference>
<dbReference type="InterPro" id="IPR050832">
    <property type="entry name" value="Bact_Acetyltransf"/>
</dbReference>
<dbReference type="Proteomes" id="UP001499974">
    <property type="component" value="Unassembled WGS sequence"/>
</dbReference>
<keyword evidence="1" id="KW-0808">Transferase</keyword>
<gene>
    <name evidence="4" type="ORF">GCM10023349_13600</name>
</gene>
<keyword evidence="2" id="KW-0012">Acyltransferase</keyword>
<dbReference type="EMBL" id="BAABKM010000002">
    <property type="protein sequence ID" value="GAA4698688.1"/>
    <property type="molecule type" value="Genomic_DNA"/>
</dbReference>
<organism evidence="4 5">
    <name type="scientific">Nocardioides conyzicola</name>
    <dbReference type="NCBI Taxonomy" id="1651781"/>
    <lineage>
        <taxon>Bacteria</taxon>
        <taxon>Bacillati</taxon>
        <taxon>Actinomycetota</taxon>
        <taxon>Actinomycetes</taxon>
        <taxon>Propionibacteriales</taxon>
        <taxon>Nocardioidaceae</taxon>
        <taxon>Nocardioides</taxon>
    </lineage>
</organism>
<dbReference type="SUPFAM" id="SSF55729">
    <property type="entry name" value="Acyl-CoA N-acyltransferases (Nat)"/>
    <property type="match status" value="1"/>
</dbReference>
<evidence type="ECO:0000256" key="2">
    <source>
        <dbReference type="ARBA" id="ARBA00023315"/>
    </source>
</evidence>
<dbReference type="InterPro" id="IPR000182">
    <property type="entry name" value="GNAT_dom"/>
</dbReference>
<evidence type="ECO:0000313" key="5">
    <source>
        <dbReference type="Proteomes" id="UP001499974"/>
    </source>
</evidence>
<evidence type="ECO:0000313" key="4">
    <source>
        <dbReference type="EMBL" id="GAA4698688.1"/>
    </source>
</evidence>
<sequence>MSVSTYVEEPAGCGAVTVRLATRDDHAAMRAVITAAYAQYEMAVGPEAFDRYLADLLDLDLHASHGPLVVAEVDGVVRGSAAFYPESAAQGLGWPAGWSGGRALAVHPDARGHGVARALVAACEELAHEYGAPVFAFHTLELMTDAIRLYERLGFVRAPAYDRDLLPHFGVTAGPPLRAIAYQRTFAATERRPSGLQLLRPDH</sequence>
<dbReference type="Pfam" id="PF00583">
    <property type="entry name" value="Acetyltransf_1"/>
    <property type="match status" value="1"/>
</dbReference>
<evidence type="ECO:0000259" key="3">
    <source>
        <dbReference type="PROSITE" id="PS51186"/>
    </source>
</evidence>
<protein>
    <recommendedName>
        <fullName evidence="3">N-acetyltransferase domain-containing protein</fullName>
    </recommendedName>
</protein>
<accession>A0ABP8X2L8</accession>